<dbReference type="InterPro" id="IPR004119">
    <property type="entry name" value="EcKL"/>
</dbReference>
<dbReference type="PhylomeDB" id="B4MJY1"/>
<evidence type="ECO:0000259" key="1">
    <source>
        <dbReference type="SMART" id="SM00587"/>
    </source>
</evidence>
<organism evidence="2 3">
    <name type="scientific">Drosophila willistoni</name>
    <name type="common">Fruit fly</name>
    <dbReference type="NCBI Taxonomy" id="7260"/>
    <lineage>
        <taxon>Eukaryota</taxon>
        <taxon>Metazoa</taxon>
        <taxon>Ecdysozoa</taxon>
        <taxon>Arthropoda</taxon>
        <taxon>Hexapoda</taxon>
        <taxon>Insecta</taxon>
        <taxon>Pterygota</taxon>
        <taxon>Neoptera</taxon>
        <taxon>Endopterygota</taxon>
        <taxon>Diptera</taxon>
        <taxon>Brachycera</taxon>
        <taxon>Muscomorpha</taxon>
        <taxon>Ephydroidea</taxon>
        <taxon>Drosophilidae</taxon>
        <taxon>Drosophila</taxon>
        <taxon>Sophophora</taxon>
    </lineage>
</organism>
<evidence type="ECO:0000313" key="3">
    <source>
        <dbReference type="Proteomes" id="UP000007798"/>
    </source>
</evidence>
<dbReference type="eggNOG" id="ENOG502SGV2">
    <property type="taxonomic scope" value="Eukaryota"/>
</dbReference>
<dbReference type="GO" id="GO:0016740">
    <property type="term" value="F:transferase activity"/>
    <property type="evidence" value="ECO:0007669"/>
    <property type="project" value="UniProtKB-KW"/>
</dbReference>
<dbReference type="Proteomes" id="UP000007798">
    <property type="component" value="Unassembled WGS sequence"/>
</dbReference>
<dbReference type="KEGG" id="dwi:6638274"/>
<dbReference type="InParanoid" id="B4MJY1"/>
<dbReference type="PANTHER" id="PTHR11012">
    <property type="entry name" value="PROTEIN KINASE-LIKE DOMAIN-CONTAINING"/>
    <property type="match status" value="1"/>
</dbReference>
<dbReference type="HOGENOM" id="CLU_010718_2_0_1"/>
<dbReference type="AlphaFoldDB" id="B4MJY1"/>
<sequence length="436" mass="50612">MSLPIEKEEEWLSSIILPKLLTDGKLVDNYNEDKADTFQVESIDINVIGAAEAFMLTQCYRATIKFVYAGERITTKLVIKKTPEVPEQVYKSIQFPELFSNEIDFYTVILPKIQSLAGGKFAAPKYYYSDQQVASATVILGDFATDGWRVPKERVGLSLEHARIAMQYLGRFHGFSYALKYKEPAKFAELTERLRESRYARDDMHPDWALILKTSLKRMQNSIAKYQPDVDEEFAKKFINLTEDYLHYGRQRVAPQEPIATLCHGDYLRNNVAFRYDENDQPLDIMMFDYQTLRYSSPMIDLTTFLAISVYAEVRHKHFDTLFDDYCQNLFESYRRHAIVELPKSINRENLLKEYIRFLPYSVSISSSFLLALVEPQNVSAAEMMNNQMSPEELIKDTMQRGGEIVNREVAHQVKEMFDLSRKYNVDIAEGIKPKE</sequence>
<dbReference type="OMA" id="QGWRVTK"/>
<evidence type="ECO:0000313" key="2">
    <source>
        <dbReference type="EMBL" id="EDW72420.1"/>
    </source>
</evidence>
<accession>B4MJY1</accession>
<dbReference type="PANTHER" id="PTHR11012:SF8">
    <property type="entry name" value="JUVENILE HORMONE-INDUCIBLE PROTEIN 26"/>
    <property type="match status" value="1"/>
</dbReference>
<keyword evidence="2" id="KW-0808">Transferase</keyword>
<protein>
    <recommendedName>
        <fullName evidence="1">CHK kinase-like domain-containing protein</fullName>
    </recommendedName>
</protein>
<name>B4MJY1_DROWI</name>
<reference evidence="2 3" key="1">
    <citation type="journal article" date="2007" name="Nature">
        <title>Evolution of genes and genomes on the Drosophila phylogeny.</title>
        <authorList>
            <consortium name="Drosophila 12 Genomes Consortium"/>
            <person name="Clark A.G."/>
            <person name="Eisen M.B."/>
            <person name="Smith D.R."/>
            <person name="Bergman C.M."/>
            <person name="Oliver B."/>
            <person name="Markow T.A."/>
            <person name="Kaufman T.C."/>
            <person name="Kellis M."/>
            <person name="Gelbart W."/>
            <person name="Iyer V.N."/>
            <person name="Pollard D.A."/>
            <person name="Sackton T.B."/>
            <person name="Larracuente A.M."/>
            <person name="Singh N.D."/>
            <person name="Abad J.P."/>
            <person name="Abt D.N."/>
            <person name="Adryan B."/>
            <person name="Aguade M."/>
            <person name="Akashi H."/>
            <person name="Anderson W.W."/>
            <person name="Aquadro C.F."/>
            <person name="Ardell D.H."/>
            <person name="Arguello R."/>
            <person name="Artieri C.G."/>
            <person name="Barbash D.A."/>
            <person name="Barker D."/>
            <person name="Barsanti P."/>
            <person name="Batterham P."/>
            <person name="Batzoglou S."/>
            <person name="Begun D."/>
            <person name="Bhutkar A."/>
            <person name="Blanco E."/>
            <person name="Bosak S.A."/>
            <person name="Bradley R.K."/>
            <person name="Brand A.D."/>
            <person name="Brent M.R."/>
            <person name="Brooks A.N."/>
            <person name="Brown R.H."/>
            <person name="Butlin R.K."/>
            <person name="Caggese C."/>
            <person name="Calvi B.R."/>
            <person name="Bernardo de Carvalho A."/>
            <person name="Caspi A."/>
            <person name="Castrezana S."/>
            <person name="Celniker S.E."/>
            <person name="Chang J.L."/>
            <person name="Chapple C."/>
            <person name="Chatterji S."/>
            <person name="Chinwalla A."/>
            <person name="Civetta A."/>
            <person name="Clifton S.W."/>
            <person name="Comeron J.M."/>
            <person name="Costello J.C."/>
            <person name="Coyne J.A."/>
            <person name="Daub J."/>
            <person name="David R.G."/>
            <person name="Delcher A.L."/>
            <person name="Delehaunty K."/>
            <person name="Do C.B."/>
            <person name="Ebling H."/>
            <person name="Edwards K."/>
            <person name="Eickbush T."/>
            <person name="Evans J.D."/>
            <person name="Filipski A."/>
            <person name="Findeiss S."/>
            <person name="Freyhult E."/>
            <person name="Fulton L."/>
            <person name="Fulton R."/>
            <person name="Garcia A.C."/>
            <person name="Gardiner A."/>
            <person name="Garfield D.A."/>
            <person name="Garvin B.E."/>
            <person name="Gibson G."/>
            <person name="Gilbert D."/>
            <person name="Gnerre S."/>
            <person name="Godfrey J."/>
            <person name="Good R."/>
            <person name="Gotea V."/>
            <person name="Gravely B."/>
            <person name="Greenberg A.J."/>
            <person name="Griffiths-Jones S."/>
            <person name="Gross S."/>
            <person name="Guigo R."/>
            <person name="Gustafson E.A."/>
            <person name="Haerty W."/>
            <person name="Hahn M.W."/>
            <person name="Halligan D.L."/>
            <person name="Halpern A.L."/>
            <person name="Halter G.M."/>
            <person name="Han M.V."/>
            <person name="Heger A."/>
            <person name="Hillier L."/>
            <person name="Hinrichs A.S."/>
            <person name="Holmes I."/>
            <person name="Hoskins R.A."/>
            <person name="Hubisz M.J."/>
            <person name="Hultmark D."/>
            <person name="Huntley M.A."/>
            <person name="Jaffe D.B."/>
            <person name="Jagadeeshan S."/>
            <person name="Jeck W.R."/>
            <person name="Johnson J."/>
            <person name="Jones C.D."/>
            <person name="Jordan W.C."/>
            <person name="Karpen G.H."/>
            <person name="Kataoka E."/>
            <person name="Keightley P.D."/>
            <person name="Kheradpour P."/>
            <person name="Kirkness E.F."/>
            <person name="Koerich L.B."/>
            <person name="Kristiansen K."/>
            <person name="Kudrna D."/>
            <person name="Kulathinal R.J."/>
            <person name="Kumar S."/>
            <person name="Kwok R."/>
            <person name="Lander E."/>
            <person name="Langley C.H."/>
            <person name="Lapoint R."/>
            <person name="Lazzaro B.P."/>
            <person name="Lee S.J."/>
            <person name="Levesque L."/>
            <person name="Li R."/>
            <person name="Lin C.F."/>
            <person name="Lin M.F."/>
            <person name="Lindblad-Toh K."/>
            <person name="Llopart A."/>
            <person name="Long M."/>
            <person name="Low L."/>
            <person name="Lozovsky E."/>
            <person name="Lu J."/>
            <person name="Luo M."/>
            <person name="Machado C.A."/>
            <person name="Makalowski W."/>
            <person name="Marzo M."/>
            <person name="Matsuda M."/>
            <person name="Matzkin L."/>
            <person name="McAllister B."/>
            <person name="McBride C.S."/>
            <person name="McKernan B."/>
            <person name="McKernan K."/>
            <person name="Mendez-Lago M."/>
            <person name="Minx P."/>
            <person name="Mollenhauer M.U."/>
            <person name="Montooth K."/>
            <person name="Mount S.M."/>
            <person name="Mu X."/>
            <person name="Myers E."/>
            <person name="Negre B."/>
            <person name="Newfeld S."/>
            <person name="Nielsen R."/>
            <person name="Noor M.A."/>
            <person name="O'Grady P."/>
            <person name="Pachter L."/>
            <person name="Papaceit M."/>
            <person name="Parisi M.J."/>
            <person name="Parisi M."/>
            <person name="Parts L."/>
            <person name="Pedersen J.S."/>
            <person name="Pesole G."/>
            <person name="Phillippy A.M."/>
            <person name="Ponting C.P."/>
            <person name="Pop M."/>
            <person name="Porcelli D."/>
            <person name="Powell J.R."/>
            <person name="Prohaska S."/>
            <person name="Pruitt K."/>
            <person name="Puig M."/>
            <person name="Quesneville H."/>
            <person name="Ram K.R."/>
            <person name="Rand D."/>
            <person name="Rasmussen M.D."/>
            <person name="Reed L.K."/>
            <person name="Reenan R."/>
            <person name="Reily A."/>
            <person name="Remington K.A."/>
            <person name="Rieger T.T."/>
            <person name="Ritchie M.G."/>
            <person name="Robin C."/>
            <person name="Rogers Y.H."/>
            <person name="Rohde C."/>
            <person name="Rozas J."/>
            <person name="Rubenfield M.J."/>
            <person name="Ruiz A."/>
            <person name="Russo S."/>
            <person name="Salzberg S.L."/>
            <person name="Sanchez-Gracia A."/>
            <person name="Saranga D.J."/>
            <person name="Sato H."/>
            <person name="Schaeffer S.W."/>
            <person name="Schatz M.C."/>
            <person name="Schlenke T."/>
            <person name="Schwartz R."/>
            <person name="Segarra C."/>
            <person name="Singh R.S."/>
            <person name="Sirot L."/>
            <person name="Sirota M."/>
            <person name="Sisneros N.B."/>
            <person name="Smith C.D."/>
            <person name="Smith T.F."/>
            <person name="Spieth J."/>
            <person name="Stage D.E."/>
            <person name="Stark A."/>
            <person name="Stephan W."/>
            <person name="Strausberg R.L."/>
            <person name="Strempel S."/>
            <person name="Sturgill D."/>
            <person name="Sutton G."/>
            <person name="Sutton G.G."/>
            <person name="Tao W."/>
            <person name="Teichmann S."/>
            <person name="Tobari Y.N."/>
            <person name="Tomimura Y."/>
            <person name="Tsolas J.M."/>
            <person name="Valente V.L."/>
            <person name="Venter E."/>
            <person name="Venter J.C."/>
            <person name="Vicario S."/>
            <person name="Vieira F.G."/>
            <person name="Vilella A.J."/>
            <person name="Villasante A."/>
            <person name="Walenz B."/>
            <person name="Wang J."/>
            <person name="Wasserman M."/>
            <person name="Watts T."/>
            <person name="Wilson D."/>
            <person name="Wilson R.K."/>
            <person name="Wing R.A."/>
            <person name="Wolfner M.F."/>
            <person name="Wong A."/>
            <person name="Wong G.K."/>
            <person name="Wu C.I."/>
            <person name="Wu G."/>
            <person name="Yamamoto D."/>
            <person name="Yang H.P."/>
            <person name="Yang S.P."/>
            <person name="Yorke J.A."/>
            <person name="Yoshida K."/>
            <person name="Zdobnov E."/>
            <person name="Zhang P."/>
            <person name="Zhang Y."/>
            <person name="Zimin A.V."/>
            <person name="Baldwin J."/>
            <person name="Abdouelleil A."/>
            <person name="Abdulkadir J."/>
            <person name="Abebe A."/>
            <person name="Abera B."/>
            <person name="Abreu J."/>
            <person name="Acer S.C."/>
            <person name="Aftuck L."/>
            <person name="Alexander A."/>
            <person name="An P."/>
            <person name="Anderson E."/>
            <person name="Anderson S."/>
            <person name="Arachi H."/>
            <person name="Azer M."/>
            <person name="Bachantsang P."/>
            <person name="Barry A."/>
            <person name="Bayul T."/>
            <person name="Berlin A."/>
            <person name="Bessette D."/>
            <person name="Bloom T."/>
            <person name="Blye J."/>
            <person name="Boguslavskiy L."/>
            <person name="Bonnet C."/>
            <person name="Boukhgalter B."/>
            <person name="Bourzgui I."/>
            <person name="Brown A."/>
            <person name="Cahill P."/>
            <person name="Channer S."/>
            <person name="Cheshatsang Y."/>
            <person name="Chuda L."/>
            <person name="Citroen M."/>
            <person name="Collymore A."/>
            <person name="Cooke P."/>
            <person name="Costello M."/>
            <person name="D'Aco K."/>
            <person name="Daza R."/>
            <person name="De Haan G."/>
            <person name="DeGray S."/>
            <person name="DeMaso C."/>
            <person name="Dhargay N."/>
            <person name="Dooley K."/>
            <person name="Dooley E."/>
            <person name="Doricent M."/>
            <person name="Dorje P."/>
            <person name="Dorjee K."/>
            <person name="Dupes A."/>
            <person name="Elong R."/>
            <person name="Falk J."/>
            <person name="Farina A."/>
            <person name="Faro S."/>
            <person name="Ferguson D."/>
            <person name="Fisher S."/>
            <person name="Foley C.D."/>
            <person name="Franke A."/>
            <person name="Friedrich D."/>
            <person name="Gadbois L."/>
            <person name="Gearin G."/>
            <person name="Gearin C.R."/>
            <person name="Giannoukos G."/>
            <person name="Goode T."/>
            <person name="Graham J."/>
            <person name="Grandbois E."/>
            <person name="Grewal S."/>
            <person name="Gyaltsen K."/>
            <person name="Hafez N."/>
            <person name="Hagos B."/>
            <person name="Hall J."/>
            <person name="Henson C."/>
            <person name="Hollinger A."/>
            <person name="Honan T."/>
            <person name="Huard M.D."/>
            <person name="Hughes L."/>
            <person name="Hurhula B."/>
            <person name="Husby M.E."/>
            <person name="Kamat A."/>
            <person name="Kanga B."/>
            <person name="Kashin S."/>
            <person name="Khazanovich D."/>
            <person name="Kisner P."/>
            <person name="Lance K."/>
            <person name="Lara M."/>
            <person name="Lee W."/>
            <person name="Lennon N."/>
            <person name="Letendre F."/>
            <person name="LeVine R."/>
            <person name="Lipovsky A."/>
            <person name="Liu X."/>
            <person name="Liu J."/>
            <person name="Liu S."/>
            <person name="Lokyitsang T."/>
            <person name="Lokyitsang Y."/>
            <person name="Lubonja R."/>
            <person name="Lui A."/>
            <person name="MacDonald P."/>
            <person name="Magnisalis V."/>
            <person name="Maru K."/>
            <person name="Matthews C."/>
            <person name="McCusker W."/>
            <person name="McDonough S."/>
            <person name="Mehta T."/>
            <person name="Meldrim J."/>
            <person name="Meneus L."/>
            <person name="Mihai O."/>
            <person name="Mihalev A."/>
            <person name="Mihova T."/>
            <person name="Mittelman R."/>
            <person name="Mlenga V."/>
            <person name="Montmayeur A."/>
            <person name="Mulrain L."/>
            <person name="Navidi A."/>
            <person name="Naylor J."/>
            <person name="Negash T."/>
            <person name="Nguyen T."/>
            <person name="Nguyen N."/>
            <person name="Nicol R."/>
            <person name="Norbu C."/>
            <person name="Norbu N."/>
            <person name="Novod N."/>
            <person name="O'Neill B."/>
            <person name="Osman S."/>
            <person name="Markiewicz E."/>
            <person name="Oyono O.L."/>
            <person name="Patti C."/>
            <person name="Phunkhang P."/>
            <person name="Pierre F."/>
            <person name="Priest M."/>
            <person name="Raghuraman S."/>
            <person name="Rege F."/>
            <person name="Reyes R."/>
            <person name="Rise C."/>
            <person name="Rogov P."/>
            <person name="Ross K."/>
            <person name="Ryan E."/>
            <person name="Settipalli S."/>
            <person name="Shea T."/>
            <person name="Sherpa N."/>
            <person name="Shi L."/>
            <person name="Shih D."/>
            <person name="Sparrow T."/>
            <person name="Spaulding J."/>
            <person name="Stalker J."/>
            <person name="Stange-Thomann N."/>
            <person name="Stavropoulos S."/>
            <person name="Stone C."/>
            <person name="Strader C."/>
            <person name="Tesfaye S."/>
            <person name="Thomson T."/>
            <person name="Thoulutsang Y."/>
            <person name="Thoulutsang D."/>
            <person name="Topham K."/>
            <person name="Topping I."/>
            <person name="Tsamla T."/>
            <person name="Vassiliev H."/>
            <person name="Vo A."/>
            <person name="Wangchuk T."/>
            <person name="Wangdi T."/>
            <person name="Weiand M."/>
            <person name="Wilkinson J."/>
            <person name="Wilson A."/>
            <person name="Yadav S."/>
            <person name="Young G."/>
            <person name="Yu Q."/>
            <person name="Zembek L."/>
            <person name="Zhong D."/>
            <person name="Zimmer A."/>
            <person name="Zwirko Z."/>
            <person name="Jaffe D.B."/>
            <person name="Alvarez P."/>
            <person name="Brockman W."/>
            <person name="Butler J."/>
            <person name="Chin C."/>
            <person name="Gnerre S."/>
            <person name="Grabherr M."/>
            <person name="Kleber M."/>
            <person name="Mauceli E."/>
            <person name="MacCallum I."/>
        </authorList>
    </citation>
    <scope>NUCLEOTIDE SEQUENCE [LARGE SCALE GENOMIC DNA]</scope>
    <source>
        <strain evidence="3">Tucson 14030-0811.24</strain>
    </source>
</reference>
<dbReference type="Gene3D" id="3.90.1200.10">
    <property type="match status" value="1"/>
</dbReference>
<dbReference type="InterPro" id="IPR011009">
    <property type="entry name" value="Kinase-like_dom_sf"/>
</dbReference>
<dbReference type="Pfam" id="PF02958">
    <property type="entry name" value="EcKL"/>
    <property type="match status" value="1"/>
</dbReference>
<dbReference type="OrthoDB" id="191037at2759"/>
<dbReference type="EMBL" id="CH963846">
    <property type="protein sequence ID" value="EDW72420.1"/>
    <property type="molecule type" value="Genomic_DNA"/>
</dbReference>
<feature type="domain" description="CHK kinase-like" evidence="1">
    <location>
        <begin position="138"/>
        <end position="336"/>
    </location>
</feature>
<gene>
    <name evidence="2" type="primary">Dwil\GK20724</name>
    <name evidence="2" type="ORF">Dwil_GK20724</name>
</gene>
<keyword evidence="3" id="KW-1185">Reference proteome</keyword>
<proteinExistence type="predicted"/>
<dbReference type="InterPro" id="IPR015897">
    <property type="entry name" value="CHK_kinase-like"/>
</dbReference>
<dbReference type="SUPFAM" id="SSF56112">
    <property type="entry name" value="Protein kinase-like (PK-like)"/>
    <property type="match status" value="1"/>
</dbReference>
<dbReference type="SMART" id="SM00587">
    <property type="entry name" value="CHK"/>
    <property type="match status" value="1"/>
</dbReference>
<dbReference type="STRING" id="7260.B4MJY1"/>